<dbReference type="RefSeq" id="WP_119587460.1">
    <property type="nucleotide sequence ID" value="NZ_CAWODQ010000025.1"/>
</dbReference>
<feature type="active site" description="Proton acceptor" evidence="3 4">
    <location>
        <position position="109"/>
    </location>
</feature>
<dbReference type="OrthoDB" id="9800582at2"/>
<evidence type="ECO:0000256" key="3">
    <source>
        <dbReference type="HAMAP-Rule" id="MF_01121"/>
    </source>
</evidence>
<dbReference type="CDD" id="cd01412">
    <property type="entry name" value="SIRT5_Af1_CobB"/>
    <property type="match status" value="1"/>
</dbReference>
<reference evidence="6 7" key="1">
    <citation type="submission" date="2018-08" db="EMBL/GenBank/DDBJ databases">
        <title>Erythrobacter zhengii sp.nov., a bacterium isolated from deep-sea sediment.</title>
        <authorList>
            <person name="Fang C."/>
            <person name="Wu Y.-H."/>
            <person name="Sun C."/>
            <person name="Wang H."/>
            <person name="Cheng H."/>
            <person name="Meng F.-X."/>
            <person name="Wang C.-S."/>
            <person name="Xu X.-W."/>
        </authorList>
    </citation>
    <scope>NUCLEOTIDE SEQUENCE [LARGE SCALE GENOMIC DNA]</scope>
    <source>
        <strain evidence="6 7">V18</strain>
    </source>
</reference>
<evidence type="ECO:0000256" key="1">
    <source>
        <dbReference type="ARBA" id="ARBA00022679"/>
    </source>
</evidence>
<feature type="binding site" evidence="3 4">
    <location>
        <position position="139"/>
    </location>
    <ligand>
        <name>Zn(2+)</name>
        <dbReference type="ChEBI" id="CHEBI:29105"/>
    </ligand>
</feature>
<dbReference type="GO" id="GO:0017136">
    <property type="term" value="F:histone deacetylase activity, NAD-dependent"/>
    <property type="evidence" value="ECO:0007669"/>
    <property type="project" value="TreeGrafter"/>
</dbReference>
<feature type="binding site" evidence="3 4">
    <location>
        <position position="120"/>
    </location>
    <ligand>
        <name>Zn(2+)</name>
        <dbReference type="ChEBI" id="CHEBI:29105"/>
    </ligand>
</feature>
<gene>
    <name evidence="3" type="primary">cobB</name>
    <name evidence="6" type="ORF">D2V07_12845</name>
</gene>
<dbReference type="GO" id="GO:0036055">
    <property type="term" value="F:protein-succinyllysine desuccinylase activity"/>
    <property type="evidence" value="ECO:0007669"/>
    <property type="project" value="UniProtKB-UniRule"/>
</dbReference>
<accession>A0A418NRM4</accession>
<feature type="binding site" evidence="3">
    <location>
        <position position="56"/>
    </location>
    <ligand>
        <name>substrate</name>
    </ligand>
</feature>
<feature type="binding site" evidence="3">
    <location>
        <begin position="91"/>
        <end position="94"/>
    </location>
    <ligand>
        <name>NAD(+)</name>
        <dbReference type="ChEBI" id="CHEBI:57540"/>
    </ligand>
</feature>
<comment type="catalytic activity">
    <reaction evidence="3">
        <text>N(6)-succinyl-L-lysyl-[protein] + NAD(+) + H2O = 2''-O-succinyl-ADP-D-ribose + nicotinamide + L-lysyl-[protein]</text>
        <dbReference type="Rhea" id="RHEA:47668"/>
        <dbReference type="Rhea" id="RHEA-COMP:9752"/>
        <dbReference type="Rhea" id="RHEA-COMP:11877"/>
        <dbReference type="ChEBI" id="CHEBI:15377"/>
        <dbReference type="ChEBI" id="CHEBI:17154"/>
        <dbReference type="ChEBI" id="CHEBI:29969"/>
        <dbReference type="ChEBI" id="CHEBI:57540"/>
        <dbReference type="ChEBI" id="CHEBI:87830"/>
        <dbReference type="ChEBI" id="CHEBI:87832"/>
    </reaction>
</comment>
<dbReference type="GO" id="GO:0070403">
    <property type="term" value="F:NAD+ binding"/>
    <property type="evidence" value="ECO:0007669"/>
    <property type="project" value="UniProtKB-UniRule"/>
</dbReference>
<dbReference type="Gene3D" id="3.40.50.1220">
    <property type="entry name" value="TPP-binding domain"/>
    <property type="match status" value="1"/>
</dbReference>
<dbReference type="Proteomes" id="UP000286576">
    <property type="component" value="Unassembled WGS sequence"/>
</dbReference>
<dbReference type="Gene3D" id="3.30.1600.10">
    <property type="entry name" value="SIR2/SIRT2 'Small Domain"/>
    <property type="match status" value="1"/>
</dbReference>
<dbReference type="PROSITE" id="PS50305">
    <property type="entry name" value="SIRTUIN"/>
    <property type="match status" value="1"/>
</dbReference>
<feature type="binding site" evidence="3">
    <location>
        <begin position="12"/>
        <end position="31"/>
    </location>
    <ligand>
        <name>NAD(+)</name>
        <dbReference type="ChEBI" id="CHEBI:57540"/>
    </ligand>
</feature>
<dbReference type="InterPro" id="IPR027546">
    <property type="entry name" value="Sirtuin_class_III"/>
</dbReference>
<feature type="domain" description="Deacetylase sirtuin-type" evidence="5">
    <location>
        <begin position="1"/>
        <end position="233"/>
    </location>
</feature>
<dbReference type="InterPro" id="IPR050134">
    <property type="entry name" value="NAD-dep_sirtuin_deacylases"/>
</dbReference>
<dbReference type="PANTHER" id="PTHR11085">
    <property type="entry name" value="NAD-DEPENDENT PROTEIN DEACYLASE SIRTUIN-5, MITOCHONDRIAL-RELATED"/>
    <property type="match status" value="1"/>
</dbReference>
<dbReference type="AlphaFoldDB" id="A0A418NRM4"/>
<comment type="catalytic activity">
    <reaction evidence="3">
        <text>N(6)-acetyl-L-lysyl-[protein] + NAD(+) + H2O = 2''-O-acetyl-ADP-D-ribose + nicotinamide + L-lysyl-[protein]</text>
        <dbReference type="Rhea" id="RHEA:43636"/>
        <dbReference type="Rhea" id="RHEA-COMP:9752"/>
        <dbReference type="Rhea" id="RHEA-COMP:10731"/>
        <dbReference type="ChEBI" id="CHEBI:15377"/>
        <dbReference type="ChEBI" id="CHEBI:17154"/>
        <dbReference type="ChEBI" id="CHEBI:29969"/>
        <dbReference type="ChEBI" id="CHEBI:57540"/>
        <dbReference type="ChEBI" id="CHEBI:61930"/>
        <dbReference type="ChEBI" id="CHEBI:83767"/>
        <dbReference type="EC" id="2.3.1.286"/>
    </reaction>
</comment>
<comment type="function">
    <text evidence="3">NAD-dependent lysine deacetylase and desuccinylase that specifically removes acetyl and succinyl groups on target proteins. Modulates the activities of several proteins which are inactive in their acylated form.</text>
</comment>
<feature type="binding site" evidence="3">
    <location>
        <begin position="201"/>
        <end position="203"/>
    </location>
    <ligand>
        <name>NAD(+)</name>
        <dbReference type="ChEBI" id="CHEBI:57540"/>
    </ligand>
</feature>
<keyword evidence="1" id="KW-0808">Transferase</keyword>
<name>A0A418NRM4_9SPHN</name>
<evidence type="ECO:0000313" key="7">
    <source>
        <dbReference type="Proteomes" id="UP000286576"/>
    </source>
</evidence>
<keyword evidence="3 4" id="KW-0479">Metal-binding</keyword>
<dbReference type="GO" id="GO:0036054">
    <property type="term" value="F:protein-malonyllysine demalonylase activity"/>
    <property type="evidence" value="ECO:0007669"/>
    <property type="project" value="InterPro"/>
</dbReference>
<comment type="domain">
    <text evidence="3">2 residues (Tyr-56 and Arg-59) present in a large hydrophobic pocket are probably involved in substrate specificity. They are important for desuccinylation activity, but dispensable for deacetylation activity.</text>
</comment>
<protein>
    <recommendedName>
        <fullName evidence="3">NAD-dependent protein deacylase</fullName>
        <ecNumber evidence="3">2.3.1.286</ecNumber>
    </recommendedName>
    <alternativeName>
        <fullName evidence="3">Regulatory protein SIR2 homolog</fullName>
    </alternativeName>
</protein>
<evidence type="ECO:0000256" key="4">
    <source>
        <dbReference type="PROSITE-ProRule" id="PRU00236"/>
    </source>
</evidence>
<dbReference type="SUPFAM" id="SSF52467">
    <property type="entry name" value="DHS-like NAD/FAD-binding domain"/>
    <property type="match status" value="1"/>
</dbReference>
<comment type="similarity">
    <text evidence="3">Belongs to the sirtuin family. Class III subfamily.</text>
</comment>
<feature type="binding site" evidence="3">
    <location>
        <position position="59"/>
    </location>
    <ligand>
        <name>substrate</name>
    </ligand>
</feature>
<keyword evidence="2 3" id="KW-0520">NAD</keyword>
<dbReference type="InterPro" id="IPR026590">
    <property type="entry name" value="Ssirtuin_cat_dom"/>
</dbReference>
<dbReference type="InterPro" id="IPR003000">
    <property type="entry name" value="Sirtuin"/>
</dbReference>
<dbReference type="GO" id="GO:0005737">
    <property type="term" value="C:cytoplasm"/>
    <property type="evidence" value="ECO:0007669"/>
    <property type="project" value="UniProtKB-SubCell"/>
</dbReference>
<feature type="binding site" evidence="3 4">
    <location>
        <position position="117"/>
    </location>
    <ligand>
        <name>Zn(2+)</name>
        <dbReference type="ChEBI" id="CHEBI:29105"/>
    </ligand>
</feature>
<dbReference type="PANTHER" id="PTHR11085:SF4">
    <property type="entry name" value="NAD-DEPENDENT PROTEIN DEACYLASE"/>
    <property type="match status" value="1"/>
</dbReference>
<dbReference type="InterPro" id="IPR029035">
    <property type="entry name" value="DHS-like_NAD/FAD-binding_dom"/>
</dbReference>
<keyword evidence="3" id="KW-0963">Cytoplasm</keyword>
<comment type="caution">
    <text evidence="6">The sequence shown here is derived from an EMBL/GenBank/DDBJ whole genome shotgun (WGS) entry which is preliminary data.</text>
</comment>
<comment type="cofactor">
    <cofactor evidence="3">
        <name>Zn(2+)</name>
        <dbReference type="ChEBI" id="CHEBI:29105"/>
    </cofactor>
    <text evidence="3">Binds 1 zinc ion per subunit.</text>
</comment>
<dbReference type="GO" id="GO:0008270">
    <property type="term" value="F:zinc ion binding"/>
    <property type="evidence" value="ECO:0007669"/>
    <property type="project" value="UniProtKB-UniRule"/>
</dbReference>
<organism evidence="6 7">
    <name type="scientific">Aurantiacibacter zhengii</name>
    <dbReference type="NCBI Taxonomy" id="2307003"/>
    <lineage>
        <taxon>Bacteria</taxon>
        <taxon>Pseudomonadati</taxon>
        <taxon>Pseudomonadota</taxon>
        <taxon>Alphaproteobacteria</taxon>
        <taxon>Sphingomonadales</taxon>
        <taxon>Erythrobacteraceae</taxon>
        <taxon>Aurantiacibacter</taxon>
    </lineage>
</organism>
<keyword evidence="3 4" id="KW-0862">Zinc</keyword>
<dbReference type="EC" id="2.3.1.286" evidence="3"/>
<evidence type="ECO:0000256" key="2">
    <source>
        <dbReference type="ARBA" id="ARBA00023027"/>
    </source>
</evidence>
<dbReference type="InterPro" id="IPR026591">
    <property type="entry name" value="Sirtuin_cat_small_dom_sf"/>
</dbReference>
<evidence type="ECO:0000313" key="6">
    <source>
        <dbReference type="EMBL" id="RIV85225.1"/>
    </source>
</evidence>
<feature type="binding site" evidence="3">
    <location>
        <position position="219"/>
    </location>
    <ligand>
        <name>NAD(+)</name>
        <dbReference type="ChEBI" id="CHEBI:57540"/>
    </ligand>
</feature>
<sequence length="233" mass="25536">MTGIRNIVILTGAGISAESGLKTFRAEDGLWENHPVEEVATPEGFARDPALVQRFYDERRAQISAAQPNPAHEALGRLDREWSGDFLLVTQNIDDLHERGGARRVLHMHGEGLSAWCRACDARHRWEEPLSHGPACPSCGEAAMRPDIVWFGEMPYQMDRIFDALARADLFVSIGTSGAVYPAAGFVQQAAANGARTLELNLEESLGSRNFDETRLGAASELVPAWVAEVLRA</sequence>
<dbReference type="EMBL" id="QXFL01000005">
    <property type="protein sequence ID" value="RIV85225.1"/>
    <property type="molecule type" value="Genomic_DNA"/>
</dbReference>
<feature type="binding site" evidence="3">
    <location>
        <begin position="175"/>
        <end position="177"/>
    </location>
    <ligand>
        <name>NAD(+)</name>
        <dbReference type="ChEBI" id="CHEBI:57540"/>
    </ligand>
</feature>
<evidence type="ECO:0000259" key="5">
    <source>
        <dbReference type="PROSITE" id="PS50305"/>
    </source>
</evidence>
<feature type="binding site" evidence="3 4">
    <location>
        <position position="136"/>
    </location>
    <ligand>
        <name>Zn(2+)</name>
        <dbReference type="ChEBI" id="CHEBI:29105"/>
    </ligand>
</feature>
<comment type="subcellular location">
    <subcellularLocation>
        <location evidence="3">Cytoplasm</location>
    </subcellularLocation>
</comment>
<dbReference type="Pfam" id="PF02146">
    <property type="entry name" value="SIR2"/>
    <property type="match status" value="1"/>
</dbReference>
<proteinExistence type="inferred from homology"/>
<dbReference type="HAMAP" id="MF_01121">
    <property type="entry name" value="Sirtuin_ClassIII"/>
    <property type="match status" value="1"/>
</dbReference>
<keyword evidence="7" id="KW-1185">Reference proteome</keyword>